<organism evidence="1 2">
    <name type="scientific">Rhizophagus irregularis (strain DAOM 197198w)</name>
    <name type="common">Glomus intraradices</name>
    <dbReference type="NCBI Taxonomy" id="1432141"/>
    <lineage>
        <taxon>Eukaryota</taxon>
        <taxon>Fungi</taxon>
        <taxon>Fungi incertae sedis</taxon>
        <taxon>Mucoromycota</taxon>
        <taxon>Glomeromycotina</taxon>
        <taxon>Glomeromycetes</taxon>
        <taxon>Glomerales</taxon>
        <taxon>Glomeraceae</taxon>
        <taxon>Rhizophagus</taxon>
    </lineage>
</organism>
<proteinExistence type="predicted"/>
<dbReference type="EMBL" id="JEMT01012310">
    <property type="protein sequence ID" value="EXX76181.1"/>
    <property type="molecule type" value="Genomic_DNA"/>
</dbReference>
<dbReference type="SUPFAM" id="SSF52047">
    <property type="entry name" value="RNI-like"/>
    <property type="match status" value="1"/>
</dbReference>
<dbReference type="Gene3D" id="3.80.10.10">
    <property type="entry name" value="Ribonuclease Inhibitor"/>
    <property type="match status" value="1"/>
</dbReference>
<keyword evidence="2" id="KW-1185">Reference proteome</keyword>
<comment type="caution">
    <text evidence="1">The sequence shown here is derived from an EMBL/GenBank/DDBJ whole genome shotgun (WGS) entry which is preliminary data.</text>
</comment>
<dbReference type="HOGENOM" id="CLU_028913_8_1_1"/>
<dbReference type="Proteomes" id="UP000022910">
    <property type="component" value="Unassembled WGS sequence"/>
</dbReference>
<protein>
    <recommendedName>
        <fullName evidence="3">F-box domain-containing protein</fullName>
    </recommendedName>
</protein>
<dbReference type="InterPro" id="IPR032675">
    <property type="entry name" value="LRR_dom_sf"/>
</dbReference>
<dbReference type="AlphaFoldDB" id="A0A015LU36"/>
<accession>A0A015LU36</accession>
<reference evidence="1 2" key="1">
    <citation type="submission" date="2014-02" db="EMBL/GenBank/DDBJ databases">
        <title>Single nucleus genome sequencing reveals high similarity among nuclei of an endomycorrhizal fungus.</title>
        <authorList>
            <person name="Lin K."/>
            <person name="Geurts R."/>
            <person name="Zhang Z."/>
            <person name="Limpens E."/>
            <person name="Saunders D.G."/>
            <person name="Mu D."/>
            <person name="Pang E."/>
            <person name="Cao H."/>
            <person name="Cha H."/>
            <person name="Lin T."/>
            <person name="Zhou Q."/>
            <person name="Shang Y."/>
            <person name="Li Y."/>
            <person name="Ivanov S."/>
            <person name="Sharma T."/>
            <person name="Velzen R.V."/>
            <person name="Ruijter N.D."/>
            <person name="Aanen D.K."/>
            <person name="Win J."/>
            <person name="Kamoun S."/>
            <person name="Bisseling T."/>
            <person name="Huang S."/>
        </authorList>
    </citation>
    <scope>NUCLEOTIDE SEQUENCE [LARGE SCALE GENOMIC DNA]</scope>
    <source>
        <strain evidence="2">DAOM197198w</strain>
    </source>
</reference>
<dbReference type="OrthoDB" id="3219396at2759"/>
<name>A0A015LU36_RHIIW</name>
<sequence>MSYLNEDCLRIVFIKLKYDLKSLYSCILVNKFWYRVAIPILWNRNFDDNEISSNSKLYNTIIYLLPSYSKMLLINNIDNENITFSNRPLFNYINISPQVPSRFIKNMIETLIKKEDKYGLYKRNLLEREVYKLFISNCKDIKCFYLNTTQHLYQFPGALTCFSQICVLTINVLNVSSTILFGMAKICKNVEDLTILYCDGDIPGLNRFIDVQTKLKSLRLEFNNVKKQCKELSDVIGRKAITLQEVEISLTDNSLSPNFFPSLINLRCLRLHNSEILYDGSVEMKEWEKYLSISSFPNLQHLETTYLPFYNDYMLIEKSNGKILEINISQEPDSIYTKKLINSVVKYCPNLERLTIEIEFENLDDIKEIFLNCNQLRMINLSLYNENNLNCDKFFEILLKYSPKTLCKIYFSEEWIFTVNGSKSFFENWKNWNAETSFAFYKVPLTDEHNKVLLAISNFIIIMT</sequence>
<evidence type="ECO:0000313" key="2">
    <source>
        <dbReference type="Proteomes" id="UP000022910"/>
    </source>
</evidence>
<gene>
    <name evidence="1" type="ORF">RirG_035570</name>
</gene>
<evidence type="ECO:0008006" key="3">
    <source>
        <dbReference type="Google" id="ProtNLM"/>
    </source>
</evidence>
<evidence type="ECO:0000313" key="1">
    <source>
        <dbReference type="EMBL" id="EXX76181.1"/>
    </source>
</evidence>